<dbReference type="Proteomes" id="UP001176940">
    <property type="component" value="Unassembled WGS sequence"/>
</dbReference>
<dbReference type="EMBL" id="CAUEEQ010030224">
    <property type="protein sequence ID" value="CAJ0949500.1"/>
    <property type="molecule type" value="Genomic_DNA"/>
</dbReference>
<sequence>MQPVDLENSPMFANDLDCQKISDGSHEIPSLTRKKIHDAESSDEAPEVHSGGAFMRWVEWTNKVLVGVCHPDPGHTTIEKYDLRTNS</sequence>
<proteinExistence type="predicted"/>
<accession>A0ABN9LYY3</accession>
<comment type="caution">
    <text evidence="1">The sequence shown here is derived from an EMBL/GenBank/DDBJ whole genome shotgun (WGS) entry which is preliminary data.</text>
</comment>
<organism evidence="1 2">
    <name type="scientific">Ranitomeya imitator</name>
    <name type="common">mimic poison frog</name>
    <dbReference type="NCBI Taxonomy" id="111125"/>
    <lineage>
        <taxon>Eukaryota</taxon>
        <taxon>Metazoa</taxon>
        <taxon>Chordata</taxon>
        <taxon>Craniata</taxon>
        <taxon>Vertebrata</taxon>
        <taxon>Euteleostomi</taxon>
        <taxon>Amphibia</taxon>
        <taxon>Batrachia</taxon>
        <taxon>Anura</taxon>
        <taxon>Neobatrachia</taxon>
        <taxon>Hyloidea</taxon>
        <taxon>Dendrobatidae</taxon>
        <taxon>Dendrobatinae</taxon>
        <taxon>Ranitomeya</taxon>
    </lineage>
</organism>
<keyword evidence="2" id="KW-1185">Reference proteome</keyword>
<protein>
    <submittedName>
        <fullName evidence="1">Uncharacterized protein</fullName>
    </submittedName>
</protein>
<name>A0ABN9LYY3_9NEOB</name>
<evidence type="ECO:0000313" key="1">
    <source>
        <dbReference type="EMBL" id="CAJ0949500.1"/>
    </source>
</evidence>
<evidence type="ECO:0000313" key="2">
    <source>
        <dbReference type="Proteomes" id="UP001176940"/>
    </source>
</evidence>
<gene>
    <name evidence="1" type="ORF">RIMI_LOCUS12624976</name>
</gene>
<reference evidence="1" key="1">
    <citation type="submission" date="2023-07" db="EMBL/GenBank/DDBJ databases">
        <authorList>
            <person name="Stuckert A."/>
        </authorList>
    </citation>
    <scope>NUCLEOTIDE SEQUENCE</scope>
</reference>